<gene>
    <name evidence="4" type="ORF">CUD01_19530</name>
</gene>
<dbReference type="RefSeq" id="WP_141320729.1">
    <property type="nucleotide sequence ID" value="NZ_BJLP01000030.1"/>
</dbReference>
<dbReference type="InterPro" id="IPR001638">
    <property type="entry name" value="Solute-binding_3/MltF_N"/>
</dbReference>
<accession>A0A4Y3KAM2</accession>
<dbReference type="AlphaFoldDB" id="A0A4Y3KAM2"/>
<sequence length="324" mass="33224">MSRHRPLVAVLLAAALAGCAATADGTPTSTPTSAHDRPVRVGVLTTQNLLTLAAGDGTLHRALDRAGAHAEVSEPFAAFAPAAEAMAAGRVDVTSGSTTAVVAALAGDPDLVVVAVERTDGDTQGIVATRASGIETLDDLAGRSVAVNRGGTGEYLLRLALRRAGLRPQDVETVYLAPPDAAAAFAAGRVDAWATWDQYLVSAQVDGARTVALARDLGSDNATVHVARRAFVDAHPQAVRALVDALADEADALAVDPTPLADAYRAAGASDAVVEGLSALRTPRLVPADDAFAAELARVADLYVEEGLLAEPVDVSRAWHDVRG</sequence>
<dbReference type="SUPFAM" id="SSF53850">
    <property type="entry name" value="Periplasmic binding protein-like II"/>
    <property type="match status" value="1"/>
</dbReference>
<feature type="chain" id="PRO_5021231255" description="Solute-binding protein family 3/N-terminal domain-containing protein" evidence="2">
    <location>
        <begin position="24"/>
        <end position="324"/>
    </location>
</feature>
<dbReference type="Gene3D" id="3.40.190.10">
    <property type="entry name" value="Periplasmic binding protein-like II"/>
    <property type="match status" value="2"/>
</dbReference>
<dbReference type="Pfam" id="PF09084">
    <property type="entry name" value="NMT1"/>
    <property type="match status" value="1"/>
</dbReference>
<organism evidence="4 5">
    <name type="scientific">Cellulomonas uda</name>
    <dbReference type="NCBI Taxonomy" id="1714"/>
    <lineage>
        <taxon>Bacteria</taxon>
        <taxon>Bacillati</taxon>
        <taxon>Actinomycetota</taxon>
        <taxon>Actinomycetes</taxon>
        <taxon>Micrococcales</taxon>
        <taxon>Cellulomonadaceae</taxon>
        <taxon>Cellulomonas</taxon>
    </lineage>
</organism>
<dbReference type="Proteomes" id="UP000315842">
    <property type="component" value="Unassembled WGS sequence"/>
</dbReference>
<proteinExistence type="inferred from homology"/>
<feature type="domain" description="Solute-binding protein family 3/N-terminal" evidence="3">
    <location>
        <begin position="38"/>
        <end position="268"/>
    </location>
</feature>
<dbReference type="PANTHER" id="PTHR30024">
    <property type="entry name" value="ALIPHATIC SULFONATES-BINDING PROTEIN-RELATED"/>
    <property type="match status" value="1"/>
</dbReference>
<protein>
    <recommendedName>
        <fullName evidence="3">Solute-binding protein family 3/N-terminal domain-containing protein</fullName>
    </recommendedName>
</protein>
<dbReference type="PANTHER" id="PTHR30024:SF42">
    <property type="entry name" value="ALIPHATIC SULFONATES-BINDING PROTEIN-RELATED"/>
    <property type="match status" value="1"/>
</dbReference>
<evidence type="ECO:0000256" key="1">
    <source>
        <dbReference type="ARBA" id="ARBA00010742"/>
    </source>
</evidence>
<feature type="signal peptide" evidence="2">
    <location>
        <begin position="1"/>
        <end position="23"/>
    </location>
</feature>
<comment type="caution">
    <text evidence="4">The sequence shown here is derived from an EMBL/GenBank/DDBJ whole genome shotgun (WGS) entry which is preliminary data.</text>
</comment>
<evidence type="ECO:0000256" key="2">
    <source>
        <dbReference type="SAM" id="SignalP"/>
    </source>
</evidence>
<keyword evidence="5" id="KW-1185">Reference proteome</keyword>
<reference evidence="4 5" key="1">
    <citation type="submission" date="2019-06" db="EMBL/GenBank/DDBJ databases">
        <title>Whole genome shotgun sequence of Cellulomonas uda NBRC 3747.</title>
        <authorList>
            <person name="Hosoyama A."/>
            <person name="Uohara A."/>
            <person name="Ohji S."/>
            <person name="Ichikawa N."/>
        </authorList>
    </citation>
    <scope>NUCLEOTIDE SEQUENCE [LARGE SCALE GENOMIC DNA]</scope>
    <source>
        <strain evidence="4 5">NBRC 3747</strain>
    </source>
</reference>
<dbReference type="SMART" id="SM00062">
    <property type="entry name" value="PBPb"/>
    <property type="match status" value="1"/>
</dbReference>
<evidence type="ECO:0000259" key="3">
    <source>
        <dbReference type="SMART" id="SM00062"/>
    </source>
</evidence>
<evidence type="ECO:0000313" key="5">
    <source>
        <dbReference type="Proteomes" id="UP000315842"/>
    </source>
</evidence>
<dbReference type="InterPro" id="IPR015168">
    <property type="entry name" value="SsuA/THI5"/>
</dbReference>
<evidence type="ECO:0000313" key="4">
    <source>
        <dbReference type="EMBL" id="GEA81509.1"/>
    </source>
</evidence>
<comment type="similarity">
    <text evidence="1">Belongs to the bacterial solute-binding protein SsuA/TauA family.</text>
</comment>
<keyword evidence="2" id="KW-0732">Signal</keyword>
<dbReference type="PROSITE" id="PS51257">
    <property type="entry name" value="PROKAR_LIPOPROTEIN"/>
    <property type="match status" value="1"/>
</dbReference>
<name>A0A4Y3KAM2_CELUD</name>
<dbReference type="EMBL" id="BJLP01000030">
    <property type="protein sequence ID" value="GEA81509.1"/>
    <property type="molecule type" value="Genomic_DNA"/>
</dbReference>